<dbReference type="Proteomes" id="UP001356427">
    <property type="component" value="Unassembled WGS sequence"/>
</dbReference>
<proteinExistence type="predicted"/>
<evidence type="ECO:0000256" key="2">
    <source>
        <dbReference type="SAM" id="Phobius"/>
    </source>
</evidence>
<sequence length="88" mass="10404">MKIDEALGAVGGHPTNRTTQRRSSIVLNPPEMRSEQTEIGQSDQPWGPLGTVMHWRTTLTKWMIINFIVMFDQVLHWIYHLFKKMRRR</sequence>
<organism evidence="3 4">
    <name type="scientific">Coregonus suidteri</name>
    <dbReference type="NCBI Taxonomy" id="861788"/>
    <lineage>
        <taxon>Eukaryota</taxon>
        <taxon>Metazoa</taxon>
        <taxon>Chordata</taxon>
        <taxon>Craniata</taxon>
        <taxon>Vertebrata</taxon>
        <taxon>Euteleostomi</taxon>
        <taxon>Actinopterygii</taxon>
        <taxon>Neopterygii</taxon>
        <taxon>Teleostei</taxon>
        <taxon>Protacanthopterygii</taxon>
        <taxon>Salmoniformes</taxon>
        <taxon>Salmonidae</taxon>
        <taxon>Coregoninae</taxon>
        <taxon>Coregonus</taxon>
    </lineage>
</organism>
<keyword evidence="2" id="KW-1133">Transmembrane helix</keyword>
<reference evidence="3 4" key="1">
    <citation type="submission" date="2021-04" db="EMBL/GenBank/DDBJ databases">
        <authorList>
            <person name="De Guttry C."/>
            <person name="Zahm M."/>
            <person name="Klopp C."/>
            <person name="Cabau C."/>
            <person name="Louis A."/>
            <person name="Berthelot C."/>
            <person name="Parey E."/>
            <person name="Roest Crollius H."/>
            <person name="Montfort J."/>
            <person name="Robinson-Rechavi M."/>
            <person name="Bucao C."/>
            <person name="Bouchez O."/>
            <person name="Gislard M."/>
            <person name="Lluch J."/>
            <person name="Milhes M."/>
            <person name="Lampietro C."/>
            <person name="Lopez Roques C."/>
            <person name="Donnadieu C."/>
            <person name="Braasch I."/>
            <person name="Desvignes T."/>
            <person name="Postlethwait J."/>
            <person name="Bobe J."/>
            <person name="Wedekind C."/>
            <person name="Guiguen Y."/>
        </authorList>
    </citation>
    <scope>NUCLEOTIDE SEQUENCE [LARGE SCALE GENOMIC DNA]</scope>
    <source>
        <strain evidence="3">Cs_M1</strain>
        <tissue evidence="3">Blood</tissue>
    </source>
</reference>
<protein>
    <submittedName>
        <fullName evidence="3">Uncharacterized protein</fullName>
    </submittedName>
</protein>
<comment type="caution">
    <text evidence="3">The sequence shown here is derived from an EMBL/GenBank/DDBJ whole genome shotgun (WGS) entry which is preliminary data.</text>
</comment>
<evidence type="ECO:0000313" key="3">
    <source>
        <dbReference type="EMBL" id="KAK6300727.1"/>
    </source>
</evidence>
<feature type="transmembrane region" description="Helical" evidence="2">
    <location>
        <begin position="62"/>
        <end position="82"/>
    </location>
</feature>
<accession>A0AAN8QT48</accession>
<feature type="compositionally biased region" description="Polar residues" evidence="1">
    <location>
        <begin position="15"/>
        <end position="26"/>
    </location>
</feature>
<keyword evidence="4" id="KW-1185">Reference proteome</keyword>
<keyword evidence="2" id="KW-0472">Membrane</keyword>
<gene>
    <name evidence="3" type="ORF">J4Q44_G00288250</name>
</gene>
<dbReference type="EMBL" id="JAGTTL010000027">
    <property type="protein sequence ID" value="KAK6300727.1"/>
    <property type="molecule type" value="Genomic_DNA"/>
</dbReference>
<keyword evidence="2" id="KW-0812">Transmembrane</keyword>
<feature type="region of interest" description="Disordered" evidence="1">
    <location>
        <begin position="1"/>
        <end position="45"/>
    </location>
</feature>
<name>A0AAN8QT48_9TELE</name>
<dbReference type="AlphaFoldDB" id="A0AAN8QT48"/>
<evidence type="ECO:0000313" key="4">
    <source>
        <dbReference type="Proteomes" id="UP001356427"/>
    </source>
</evidence>
<evidence type="ECO:0000256" key="1">
    <source>
        <dbReference type="SAM" id="MobiDB-lite"/>
    </source>
</evidence>